<protein>
    <recommendedName>
        <fullName evidence="4">DUF2842 domain-containing protein</fullName>
    </recommendedName>
</protein>
<dbReference type="OrthoDB" id="7510023at2"/>
<dbReference type="Pfam" id="PF11003">
    <property type="entry name" value="DUF2842"/>
    <property type="match status" value="1"/>
</dbReference>
<feature type="transmembrane region" description="Helical" evidence="1">
    <location>
        <begin position="42"/>
        <end position="60"/>
    </location>
</feature>
<evidence type="ECO:0008006" key="4">
    <source>
        <dbReference type="Google" id="ProtNLM"/>
    </source>
</evidence>
<evidence type="ECO:0000313" key="2">
    <source>
        <dbReference type="EMBL" id="AHB50360.1"/>
    </source>
</evidence>
<dbReference type="RefSeq" id="WP_023788262.1">
    <property type="nucleotide sequence ID" value="NC_022997.1"/>
</dbReference>
<accession>V5SJU7</accession>
<dbReference type="InterPro" id="IPR021265">
    <property type="entry name" value="DUF2842"/>
</dbReference>
<feature type="transmembrane region" description="Helical" evidence="1">
    <location>
        <begin position="12"/>
        <end position="36"/>
    </location>
</feature>
<name>V5SJU7_9HYPH</name>
<keyword evidence="1" id="KW-0472">Membrane</keyword>
<keyword evidence="3" id="KW-1185">Reference proteome</keyword>
<dbReference type="EMBL" id="CP006912">
    <property type="protein sequence ID" value="AHB50360.1"/>
    <property type="molecule type" value="Genomic_DNA"/>
</dbReference>
<proteinExistence type="predicted"/>
<reference evidence="2 3" key="1">
    <citation type="journal article" date="2014" name="Genome Announc.">
        <title>Complete Genome Sequence of Hyphomicrobium nitrativorans Strain NL23, a Denitrifying Bacterium Isolated from Biofilm of a Methanol-Fed Denitrification System Treating Seawater at the Montreal Biodome.</title>
        <authorList>
            <person name="Martineau C."/>
            <person name="Villeneuve C."/>
            <person name="Mauffrey F."/>
            <person name="Villemur R."/>
        </authorList>
    </citation>
    <scope>NUCLEOTIDE SEQUENCE [LARGE SCALE GENOMIC DNA]</scope>
    <source>
        <strain evidence="2">NL23</strain>
    </source>
</reference>
<sequence>MTIRQRKFVGAIALLVFLAVYALAAMMVAVVLQVGGSKLAEILYYPIAGLAWLPPAMWLIKWMQRPDANPPGSGPRAADPGKAS</sequence>
<gene>
    <name evidence="2" type="ORF">W911_14770</name>
</gene>
<evidence type="ECO:0000313" key="3">
    <source>
        <dbReference type="Proteomes" id="UP000018542"/>
    </source>
</evidence>
<dbReference type="KEGG" id="hni:W911_14770"/>
<keyword evidence="1" id="KW-0812">Transmembrane</keyword>
<dbReference type="HOGENOM" id="CLU_179280_0_0_5"/>
<dbReference type="Proteomes" id="UP000018542">
    <property type="component" value="Chromosome"/>
</dbReference>
<dbReference type="STRING" id="1029756.W911_14770"/>
<evidence type="ECO:0000256" key="1">
    <source>
        <dbReference type="SAM" id="Phobius"/>
    </source>
</evidence>
<dbReference type="AlphaFoldDB" id="V5SJU7"/>
<organism evidence="2 3">
    <name type="scientific">Hyphomicrobium nitrativorans NL23</name>
    <dbReference type="NCBI Taxonomy" id="1029756"/>
    <lineage>
        <taxon>Bacteria</taxon>
        <taxon>Pseudomonadati</taxon>
        <taxon>Pseudomonadota</taxon>
        <taxon>Alphaproteobacteria</taxon>
        <taxon>Hyphomicrobiales</taxon>
        <taxon>Hyphomicrobiaceae</taxon>
        <taxon>Hyphomicrobium</taxon>
    </lineage>
</organism>
<keyword evidence="1" id="KW-1133">Transmembrane helix</keyword>